<evidence type="ECO:0000313" key="2">
    <source>
        <dbReference type="EMBL" id="CDR07852.1"/>
    </source>
</evidence>
<feature type="region of interest" description="Disordered" evidence="1">
    <location>
        <begin position="119"/>
        <end position="201"/>
    </location>
</feature>
<feature type="compositionally biased region" description="Polar residues" evidence="1">
    <location>
        <begin position="175"/>
        <end position="199"/>
    </location>
</feature>
<reference evidence="2" key="2">
    <citation type="submission" date="2014-03" db="EMBL/GenBank/DDBJ databases">
        <authorList>
            <person name="Genoscope - CEA"/>
        </authorList>
    </citation>
    <scope>NUCLEOTIDE SEQUENCE</scope>
</reference>
<dbReference type="EMBL" id="FR969455">
    <property type="protein sequence ID" value="CDR07852.1"/>
    <property type="molecule type" value="Genomic_DNA"/>
</dbReference>
<evidence type="ECO:0000256" key="1">
    <source>
        <dbReference type="SAM" id="MobiDB-lite"/>
    </source>
</evidence>
<sequence length="316" mass="36434">METISFYLSDNQLPPGYLHKARTLTDTFIPSGASDTTLAALATASSLWIQTSHQILEQHYREEISHKYTILYNTPSFPDWQEAWYLGVTWAQKLLSEPLRDYLLQDIRDSLPKFYGNWPTRDNSPFQPPLTHCQPHSEDEGDTTLPRAHTSRPSPPPRTHGHPTPGRYPLKEDSTSPLPESSNTTTPETNISPIQQRTTRTLEAERQLQNTAFYQLIERPIYLRSTALIKRELLQMERKNLITKRQRDYLTGDTPTRRRCFYLLPKIHKDPSTWPLPFETPPGRPIISDCGSETYGISQRLDIHLRPLASKHNSHL</sequence>
<dbReference type="PaxDb" id="8022-A0A060ZNU0"/>
<dbReference type="Proteomes" id="UP000193380">
    <property type="component" value="Unassembled WGS sequence"/>
</dbReference>
<protein>
    <submittedName>
        <fullName evidence="2">Uncharacterized protein</fullName>
    </submittedName>
</protein>
<evidence type="ECO:0000313" key="3">
    <source>
        <dbReference type="Proteomes" id="UP000193380"/>
    </source>
</evidence>
<proteinExistence type="predicted"/>
<dbReference type="STRING" id="8022.A0A060ZNU0"/>
<name>A0A060ZNU0_ONCMY</name>
<reference evidence="2" key="1">
    <citation type="journal article" date="2014" name="Nat. Commun.">
        <title>The rainbow trout genome provides novel insights into evolution after whole-genome duplication in vertebrates.</title>
        <authorList>
            <person name="Berthelot C."/>
            <person name="Brunet F."/>
            <person name="Chalopin D."/>
            <person name="Juanchich A."/>
            <person name="Bernard M."/>
            <person name="Noel B."/>
            <person name="Bento P."/>
            <person name="Da Silva C."/>
            <person name="Labadie K."/>
            <person name="Alberti A."/>
            <person name="Aury J.M."/>
            <person name="Louis A."/>
            <person name="Dehais P."/>
            <person name="Bardou P."/>
            <person name="Montfort J."/>
            <person name="Klopp C."/>
            <person name="Cabau C."/>
            <person name="Gaspin C."/>
            <person name="Thorgaard G.H."/>
            <person name="Boussaha M."/>
            <person name="Quillet E."/>
            <person name="Guyomard R."/>
            <person name="Galiana D."/>
            <person name="Bobe J."/>
            <person name="Volff J.N."/>
            <person name="Genet C."/>
            <person name="Wincker P."/>
            <person name="Jaillon O."/>
            <person name="Roest Crollius H."/>
            <person name="Guiguen Y."/>
        </authorList>
    </citation>
    <scope>NUCLEOTIDE SEQUENCE [LARGE SCALE GENOMIC DNA]</scope>
</reference>
<gene>
    <name evidence="2" type="ORF">GSONMT00028249001</name>
</gene>
<organism evidence="2 3">
    <name type="scientific">Oncorhynchus mykiss</name>
    <name type="common">Rainbow trout</name>
    <name type="synonym">Salmo gairdneri</name>
    <dbReference type="NCBI Taxonomy" id="8022"/>
    <lineage>
        <taxon>Eukaryota</taxon>
        <taxon>Metazoa</taxon>
        <taxon>Chordata</taxon>
        <taxon>Craniata</taxon>
        <taxon>Vertebrata</taxon>
        <taxon>Euteleostomi</taxon>
        <taxon>Actinopterygii</taxon>
        <taxon>Neopterygii</taxon>
        <taxon>Teleostei</taxon>
        <taxon>Protacanthopterygii</taxon>
        <taxon>Salmoniformes</taxon>
        <taxon>Salmonidae</taxon>
        <taxon>Salmoninae</taxon>
        <taxon>Oncorhynchus</taxon>
    </lineage>
</organism>
<dbReference type="AlphaFoldDB" id="A0A060ZNU0"/>
<accession>A0A060ZNU0</accession>